<dbReference type="Proteomes" id="UP000030665">
    <property type="component" value="Unassembled WGS sequence"/>
</dbReference>
<name>A0A077ZKL4_TRITR</name>
<dbReference type="EMBL" id="HG807539">
    <property type="protein sequence ID" value="CDW60907.1"/>
    <property type="molecule type" value="Genomic_DNA"/>
</dbReference>
<keyword evidence="2" id="KW-1185">Reference proteome</keyword>
<evidence type="ECO:0000313" key="1">
    <source>
        <dbReference type="EMBL" id="CDW60907.1"/>
    </source>
</evidence>
<evidence type="ECO:0000313" key="2">
    <source>
        <dbReference type="Proteomes" id="UP000030665"/>
    </source>
</evidence>
<accession>A0A077ZKL4</accession>
<dbReference type="AlphaFoldDB" id="A0A077ZKL4"/>
<reference evidence="1" key="1">
    <citation type="submission" date="2014-01" db="EMBL/GenBank/DDBJ databases">
        <authorList>
            <person name="Aslett M."/>
        </authorList>
    </citation>
    <scope>NUCLEOTIDE SEQUENCE</scope>
</reference>
<sequence>MDWPDIMVLVKFSLVFLLDDFPDNNVSGVEDKTEYDPQLIHYAVQLCSIVLAGRRFISDEAVCVSLLSLAKAVAVLPEGEAKSFIRKIAGTDGMVLQLCHDRSKFVNIYAFKTFSALFYGKSETHVADMCRFIIDEIKALVTILGDYFSVSSSDGLPVGESVCFHSDQSRLCALKRIEVQILDFIVVCKQLVTDRSLNSLSFLYAKSTCCRYEKLIEGNEACRSSLVPSSASGCPGADCGAGWS</sequence>
<proteinExistence type="predicted"/>
<organism evidence="1 2">
    <name type="scientific">Trichuris trichiura</name>
    <name type="common">Whipworm</name>
    <name type="synonym">Trichocephalus trichiurus</name>
    <dbReference type="NCBI Taxonomy" id="36087"/>
    <lineage>
        <taxon>Eukaryota</taxon>
        <taxon>Metazoa</taxon>
        <taxon>Ecdysozoa</taxon>
        <taxon>Nematoda</taxon>
        <taxon>Enoplea</taxon>
        <taxon>Dorylaimia</taxon>
        <taxon>Trichinellida</taxon>
        <taxon>Trichuridae</taxon>
        <taxon>Trichuris</taxon>
    </lineage>
</organism>
<dbReference type="OrthoDB" id="10415868at2759"/>
<protein>
    <submittedName>
        <fullName evidence="1">Uncharacterized protein</fullName>
    </submittedName>
</protein>
<reference evidence="1" key="2">
    <citation type="submission" date="2014-03" db="EMBL/GenBank/DDBJ databases">
        <title>The whipworm genome and dual-species transcriptomics of an intimate host-pathogen interaction.</title>
        <authorList>
            <person name="Foth B.J."/>
            <person name="Tsai I.J."/>
            <person name="Reid A.J."/>
            <person name="Bancroft A.J."/>
            <person name="Nichol S."/>
            <person name="Tracey A."/>
            <person name="Holroyd N."/>
            <person name="Cotton J.A."/>
            <person name="Stanley E.J."/>
            <person name="Zarowiecki M."/>
            <person name="Liu J.Z."/>
            <person name="Huckvale T."/>
            <person name="Cooper P.J."/>
            <person name="Grencis R.K."/>
            <person name="Berriman M."/>
        </authorList>
    </citation>
    <scope>NUCLEOTIDE SEQUENCE [LARGE SCALE GENOMIC DNA]</scope>
</reference>
<gene>
    <name evidence="1" type="ORF">TTRE_0000931101</name>
</gene>